<reference evidence="2 3" key="1">
    <citation type="submission" date="2013-10" db="EMBL/GenBank/DDBJ databases">
        <title>Complete genome sequence of Corynebacterium lactis DSM 45799(T), isolated from raw cow milk.</title>
        <authorList>
            <person name="Ruckert C."/>
            <person name="Albersmeier A."/>
            <person name="Lipski A."/>
            <person name="Kalinowski J."/>
        </authorList>
    </citation>
    <scope>NUCLEOTIDE SEQUENCE [LARGE SCALE GENOMIC DNA]</scope>
    <source>
        <strain evidence="2 3">RW2-5</strain>
    </source>
</reference>
<keyword evidence="3" id="KW-1185">Reference proteome</keyword>
<feature type="region of interest" description="Disordered" evidence="1">
    <location>
        <begin position="155"/>
        <end position="175"/>
    </location>
</feature>
<evidence type="ECO:0008006" key="4">
    <source>
        <dbReference type="Google" id="ProtNLM"/>
    </source>
</evidence>
<proteinExistence type="predicted"/>
<dbReference type="InterPro" id="IPR044925">
    <property type="entry name" value="His-Me_finger_sf"/>
</dbReference>
<evidence type="ECO:0000313" key="2">
    <source>
        <dbReference type="EMBL" id="ALA67859.1"/>
    </source>
</evidence>
<dbReference type="PATRIC" id="fig|1408189.4.peg.1842"/>
<dbReference type="AlphaFoldDB" id="A0A0K2H1F4"/>
<dbReference type="STRING" id="1408189.CLAC_09205"/>
<name>A0A0K2H1F4_9CORY</name>
<dbReference type="EMBL" id="CP006841">
    <property type="protein sequence ID" value="ALA67859.1"/>
    <property type="molecule type" value="Genomic_DNA"/>
</dbReference>
<dbReference type="Proteomes" id="UP000058446">
    <property type="component" value="Chromosome"/>
</dbReference>
<sequence>MVTLPPTVPDRVVEAFWAKVVQASSPDGCWIFTGAISSPDGYGRINFRVDGKQYSVSAHRFALMLSGVDIADAEVVADHRCNEPLCVRVGCTHVIASTRAANMGYASRTGRARGTRPGLDTQTRSRVQRSRDVRAAVADGWDETAYRLAAQRPVNPLGQPSLFDTPRNVSRKREP</sequence>
<organism evidence="2 3">
    <name type="scientific">Corynebacterium lactis RW2-5</name>
    <dbReference type="NCBI Taxonomy" id="1408189"/>
    <lineage>
        <taxon>Bacteria</taxon>
        <taxon>Bacillati</taxon>
        <taxon>Actinomycetota</taxon>
        <taxon>Actinomycetes</taxon>
        <taxon>Mycobacteriales</taxon>
        <taxon>Corynebacteriaceae</taxon>
        <taxon>Corynebacterium</taxon>
    </lineage>
</organism>
<protein>
    <recommendedName>
        <fullName evidence="4">HNH nuclease domain-containing protein</fullName>
    </recommendedName>
</protein>
<dbReference type="SUPFAM" id="SSF54060">
    <property type="entry name" value="His-Me finger endonucleases"/>
    <property type="match status" value="1"/>
</dbReference>
<gene>
    <name evidence="2" type="ORF">CLAC_09205</name>
</gene>
<accession>A0A0K2H1F4</accession>
<evidence type="ECO:0000313" key="3">
    <source>
        <dbReference type="Proteomes" id="UP000058446"/>
    </source>
</evidence>
<dbReference type="RefSeq" id="WP_211255353.1">
    <property type="nucleotide sequence ID" value="NZ_CP006841.1"/>
</dbReference>
<dbReference type="KEGG" id="clw:CLAC_09205"/>
<feature type="region of interest" description="Disordered" evidence="1">
    <location>
        <begin position="106"/>
        <end position="131"/>
    </location>
</feature>
<evidence type="ECO:0000256" key="1">
    <source>
        <dbReference type="SAM" id="MobiDB-lite"/>
    </source>
</evidence>